<dbReference type="GO" id="GO:0004650">
    <property type="term" value="F:polygalacturonase activity"/>
    <property type="evidence" value="ECO:0007669"/>
    <property type="project" value="InterPro"/>
</dbReference>
<dbReference type="InterPro" id="IPR051801">
    <property type="entry name" value="GH28_Enzymes"/>
</dbReference>
<dbReference type="RefSeq" id="WP_005849263.1">
    <property type="nucleotide sequence ID" value="NZ_JNHM01000143.1"/>
</dbReference>
<dbReference type="Gene3D" id="2.160.20.10">
    <property type="entry name" value="Single-stranded right-handed beta-helix, Pectin lyase-like"/>
    <property type="match status" value="1"/>
</dbReference>
<dbReference type="GO" id="GO:0005975">
    <property type="term" value="P:carbohydrate metabolic process"/>
    <property type="evidence" value="ECO:0007669"/>
    <property type="project" value="InterPro"/>
</dbReference>
<dbReference type="InterPro" id="IPR012334">
    <property type="entry name" value="Pectin_lyas_fold"/>
</dbReference>
<dbReference type="AlphaFoldDB" id="A0A069S7G7"/>
<dbReference type="PANTHER" id="PTHR31339">
    <property type="entry name" value="PECTIN LYASE-RELATED"/>
    <property type="match status" value="1"/>
</dbReference>
<sequence>MVKKLVSVLCICAYFGLAHAQIPQEIWKESEQIEKQIKKTSFPDRVYNIKDFGAKEGNNGEILCHEAINLAILTCSQTGGGTVLVPPGEFLTGPITLKSNVNLHLEEGAYLKFSSEKYLYTPTVLTRWEGVDCYNLHPLIYAYGESNIGITGKGIIDGQASNDNWWSMCGAPHYGWKEGMTAQKNGGRDKLLMYAETFAPIDKRQMTFEDGLRPQLINLYRCNTILIENVTLKNSPFWVIHPLFCESLTVRGVKVSSHGPNSDGCDPESSKNVLIENCIFDTGDDCIAIKSGRNADGRKWNVPSENIIVRNCEMKDGHGGVVVGSEISGGYKNLFVENCKMDSPNLERVIRIKTNNCRGGVIENIYVRNVEVGECREAVLKINLQYENREKCDRSFPPVVRHVYLDNVTSEKSKYGVLITGYDDRVNIEDIHVTNSRFNNVEKKGNLITGAKDVVLKELYINGNKVRK</sequence>
<dbReference type="EMBL" id="JNHM01000143">
    <property type="protein sequence ID" value="KDS45552.1"/>
    <property type="molecule type" value="Genomic_DNA"/>
</dbReference>
<proteinExistence type="inferred from homology"/>
<keyword evidence="2 4" id="KW-0378">Hydrolase</keyword>
<dbReference type="Proteomes" id="UP000027661">
    <property type="component" value="Unassembled WGS sequence"/>
</dbReference>
<evidence type="ECO:0000256" key="4">
    <source>
        <dbReference type="RuleBase" id="RU361169"/>
    </source>
</evidence>
<comment type="caution">
    <text evidence="6">The sequence shown here is derived from an EMBL/GenBank/DDBJ whole genome shotgun (WGS) entry which is preliminary data.</text>
</comment>
<reference evidence="6 7" key="1">
    <citation type="submission" date="2014-04" db="EMBL/GenBank/DDBJ databases">
        <authorList>
            <person name="Sears C."/>
            <person name="Carroll K."/>
            <person name="Sack B.R."/>
            <person name="Qadri F."/>
            <person name="Myers L.L."/>
            <person name="Chung G.-T."/>
            <person name="Escheverria P."/>
            <person name="Fraser C.M."/>
            <person name="Sadzewicz L."/>
            <person name="Shefchek K.A."/>
            <person name="Tallon L."/>
            <person name="Das S.P."/>
            <person name="Daugherty S."/>
            <person name="Mongodin E.F."/>
        </authorList>
    </citation>
    <scope>NUCLEOTIDE SEQUENCE [LARGE SCALE GENOMIC DNA]</scope>
    <source>
        <strain evidence="6 7">3975 RP4</strain>
    </source>
</reference>
<evidence type="ECO:0000256" key="5">
    <source>
        <dbReference type="SAM" id="SignalP"/>
    </source>
</evidence>
<dbReference type="InterPro" id="IPR000743">
    <property type="entry name" value="Glyco_hydro_28"/>
</dbReference>
<protein>
    <submittedName>
        <fullName evidence="6">Putative exo-poly-alpha-D-galacturonosidase</fullName>
    </submittedName>
</protein>
<organism evidence="6 7">
    <name type="scientific">Phocaeicola vulgatus str. 3975 RP4</name>
    <dbReference type="NCBI Taxonomy" id="1339352"/>
    <lineage>
        <taxon>Bacteria</taxon>
        <taxon>Pseudomonadati</taxon>
        <taxon>Bacteroidota</taxon>
        <taxon>Bacteroidia</taxon>
        <taxon>Bacteroidales</taxon>
        <taxon>Bacteroidaceae</taxon>
        <taxon>Phocaeicola</taxon>
    </lineage>
</organism>
<keyword evidence="3 4" id="KW-0326">Glycosidase</keyword>
<evidence type="ECO:0000256" key="3">
    <source>
        <dbReference type="ARBA" id="ARBA00023295"/>
    </source>
</evidence>
<evidence type="ECO:0000313" key="6">
    <source>
        <dbReference type="EMBL" id="KDS45552.1"/>
    </source>
</evidence>
<dbReference type="PANTHER" id="PTHR31339:SF9">
    <property type="entry name" value="PLASMIN AND FIBRONECTIN-BINDING PROTEIN A"/>
    <property type="match status" value="1"/>
</dbReference>
<dbReference type="InterPro" id="IPR011050">
    <property type="entry name" value="Pectin_lyase_fold/virulence"/>
</dbReference>
<comment type="similarity">
    <text evidence="1 4">Belongs to the glycosyl hydrolase 28 family.</text>
</comment>
<evidence type="ECO:0000256" key="1">
    <source>
        <dbReference type="ARBA" id="ARBA00008834"/>
    </source>
</evidence>
<accession>A0A069S7G7</accession>
<dbReference type="PATRIC" id="fig|1339352.3.peg.3717"/>
<dbReference type="PROSITE" id="PS00502">
    <property type="entry name" value="POLYGALACTURONASE"/>
    <property type="match status" value="1"/>
</dbReference>
<dbReference type="Pfam" id="PF00295">
    <property type="entry name" value="Glyco_hydro_28"/>
    <property type="match status" value="1"/>
</dbReference>
<dbReference type="InterPro" id="IPR006626">
    <property type="entry name" value="PbH1"/>
</dbReference>
<dbReference type="SUPFAM" id="SSF51126">
    <property type="entry name" value="Pectin lyase-like"/>
    <property type="match status" value="1"/>
</dbReference>
<keyword evidence="5" id="KW-0732">Signal</keyword>
<evidence type="ECO:0000256" key="2">
    <source>
        <dbReference type="ARBA" id="ARBA00022801"/>
    </source>
</evidence>
<dbReference type="SMART" id="SM00710">
    <property type="entry name" value="PbH1"/>
    <property type="match status" value="4"/>
</dbReference>
<gene>
    <name evidence="6" type="ORF">M099_3961</name>
</gene>
<evidence type="ECO:0000313" key="7">
    <source>
        <dbReference type="Proteomes" id="UP000027661"/>
    </source>
</evidence>
<feature type="chain" id="PRO_5001666154" evidence="5">
    <location>
        <begin position="21"/>
        <end position="468"/>
    </location>
</feature>
<name>A0A069S7G7_PHOVU</name>
<feature type="signal peptide" evidence="5">
    <location>
        <begin position="1"/>
        <end position="20"/>
    </location>
</feature>